<evidence type="ECO:0000313" key="11">
    <source>
        <dbReference type="Proteomes" id="UP001385951"/>
    </source>
</evidence>
<dbReference type="GO" id="GO:0012505">
    <property type="term" value="C:endomembrane system"/>
    <property type="evidence" value="ECO:0007669"/>
    <property type="project" value="UniProtKB-SubCell"/>
</dbReference>
<feature type="transmembrane region" description="Helical" evidence="8">
    <location>
        <begin position="399"/>
        <end position="425"/>
    </location>
</feature>
<proteinExistence type="inferred from homology"/>
<keyword evidence="3" id="KW-0813">Transport</keyword>
<dbReference type="GO" id="GO:0015174">
    <property type="term" value="F:basic amino acid transmembrane transporter activity"/>
    <property type="evidence" value="ECO:0007669"/>
    <property type="project" value="TreeGrafter"/>
</dbReference>
<feature type="domain" description="Major facilitator superfamily (MFS) profile" evidence="9">
    <location>
        <begin position="46"/>
        <end position="535"/>
    </location>
</feature>
<dbReference type="Gene3D" id="1.20.1250.20">
    <property type="entry name" value="MFS general substrate transporter like domains"/>
    <property type="match status" value="1"/>
</dbReference>
<evidence type="ECO:0000256" key="3">
    <source>
        <dbReference type="ARBA" id="ARBA00022448"/>
    </source>
</evidence>
<dbReference type="GO" id="GO:0000329">
    <property type="term" value="C:fungal-type vacuole membrane"/>
    <property type="evidence" value="ECO:0007669"/>
    <property type="project" value="TreeGrafter"/>
</dbReference>
<feature type="transmembrane region" description="Helical" evidence="8">
    <location>
        <begin position="369"/>
        <end position="387"/>
    </location>
</feature>
<comment type="similarity">
    <text evidence="2">Belongs to the major facilitator superfamily.</text>
</comment>
<evidence type="ECO:0000256" key="2">
    <source>
        <dbReference type="ARBA" id="ARBA00008335"/>
    </source>
</evidence>
<dbReference type="EMBL" id="JASBNA010000039">
    <property type="protein sequence ID" value="KAK7681730.1"/>
    <property type="molecule type" value="Genomic_DNA"/>
</dbReference>
<evidence type="ECO:0000256" key="7">
    <source>
        <dbReference type="SAM" id="MobiDB-lite"/>
    </source>
</evidence>
<evidence type="ECO:0000256" key="1">
    <source>
        <dbReference type="ARBA" id="ARBA00004127"/>
    </source>
</evidence>
<feature type="transmembrane region" description="Helical" evidence="8">
    <location>
        <begin position="511"/>
        <end position="530"/>
    </location>
</feature>
<evidence type="ECO:0000259" key="9">
    <source>
        <dbReference type="PROSITE" id="PS50850"/>
    </source>
</evidence>
<dbReference type="InterPro" id="IPR020846">
    <property type="entry name" value="MFS_dom"/>
</dbReference>
<protein>
    <recommendedName>
        <fullName evidence="9">Major facilitator superfamily (MFS) profile domain-containing protein</fullName>
    </recommendedName>
</protein>
<dbReference type="AlphaFoldDB" id="A0AAW0FY86"/>
<comment type="caution">
    <text evidence="10">The sequence shown here is derived from an EMBL/GenBank/DDBJ whole genome shotgun (WGS) entry which is preliminary data.</text>
</comment>
<organism evidence="10 11">
    <name type="scientific">Cerrena zonata</name>
    <dbReference type="NCBI Taxonomy" id="2478898"/>
    <lineage>
        <taxon>Eukaryota</taxon>
        <taxon>Fungi</taxon>
        <taxon>Dikarya</taxon>
        <taxon>Basidiomycota</taxon>
        <taxon>Agaricomycotina</taxon>
        <taxon>Agaricomycetes</taxon>
        <taxon>Polyporales</taxon>
        <taxon>Cerrenaceae</taxon>
        <taxon>Cerrena</taxon>
    </lineage>
</organism>
<reference evidence="10 11" key="1">
    <citation type="submission" date="2022-09" db="EMBL/GenBank/DDBJ databases">
        <authorList>
            <person name="Palmer J.M."/>
        </authorList>
    </citation>
    <scope>NUCLEOTIDE SEQUENCE [LARGE SCALE GENOMIC DNA]</scope>
    <source>
        <strain evidence="10 11">DSM 7382</strain>
    </source>
</reference>
<name>A0AAW0FY86_9APHY</name>
<feature type="transmembrane region" description="Helical" evidence="8">
    <location>
        <begin position="199"/>
        <end position="218"/>
    </location>
</feature>
<dbReference type="PROSITE" id="PS50850">
    <property type="entry name" value="MFS"/>
    <property type="match status" value="1"/>
</dbReference>
<feature type="transmembrane region" description="Helical" evidence="8">
    <location>
        <begin position="136"/>
        <end position="156"/>
    </location>
</feature>
<keyword evidence="4 8" id="KW-0812">Transmembrane</keyword>
<dbReference type="PANTHER" id="PTHR23501">
    <property type="entry name" value="MAJOR FACILITATOR SUPERFAMILY"/>
    <property type="match status" value="1"/>
</dbReference>
<feature type="transmembrane region" description="Helical" evidence="8">
    <location>
        <begin position="437"/>
        <end position="457"/>
    </location>
</feature>
<keyword evidence="6 8" id="KW-0472">Membrane</keyword>
<accession>A0AAW0FY86</accession>
<feature type="transmembrane region" description="Helical" evidence="8">
    <location>
        <begin position="267"/>
        <end position="285"/>
    </location>
</feature>
<dbReference type="Pfam" id="PF07690">
    <property type="entry name" value="MFS_1"/>
    <property type="match status" value="1"/>
</dbReference>
<keyword evidence="5 8" id="KW-1133">Transmembrane helix</keyword>
<evidence type="ECO:0000313" key="10">
    <source>
        <dbReference type="EMBL" id="KAK7681730.1"/>
    </source>
</evidence>
<feature type="transmembrane region" description="Helical" evidence="8">
    <location>
        <begin position="48"/>
        <end position="71"/>
    </location>
</feature>
<evidence type="ECO:0000256" key="8">
    <source>
        <dbReference type="SAM" id="Phobius"/>
    </source>
</evidence>
<evidence type="ECO:0000256" key="6">
    <source>
        <dbReference type="ARBA" id="ARBA00023136"/>
    </source>
</evidence>
<sequence length="537" mass="57835">MTVDEHTPLLQSATDTNDDSANPALDTEVARDEVEGVKPRVSMLKIMLPLSIGIFLSALDWMIVASSYAAIGSEMDALQYTSWVATAYMLSTTSFQPLYGKLSDIFGRKTCLLFAYTVFGIGCLLCGMARNITELIAARAFSGIGGGGITTLGTIIMSDVAPLRERGLWQGVANVFFASGQAIGAPIGGLIADTIGWRWSFYFQVPITFLAVTSVLFALDLPKVDNTDFHTKFKRIDFLGALTLIISTFSLLLGLDRGGNVSWDNKLTIGCLVAFAVFFLIFLFVEMEFAKEPFAPKHILTDRSLIASYWCNFFGMGAHAAFIYHASLYFQAVEGQTAGQAGLRLVAPVIAATTGSLGGGLVMRATGKYYALTLFAFTFGFCGTLLTTLSTNILFHSDVAAVCGLTMMAFGVGVGITTTLISLIANAGSGDQAVATAVSYLFRSLGTVVGISVVSTATQETLRRQLYSRLSGNSDVEDIISNVRKSLAYLNELPAETRKQVVLSYQDAVHVAFWLCTILYGATVISSLFIKEKPLKK</sequence>
<dbReference type="Gene3D" id="1.20.1720.10">
    <property type="entry name" value="Multidrug resistance protein D"/>
    <property type="match status" value="1"/>
</dbReference>
<feature type="transmembrane region" description="Helical" evidence="8">
    <location>
        <begin position="306"/>
        <end position="325"/>
    </location>
</feature>
<evidence type="ECO:0000256" key="5">
    <source>
        <dbReference type="ARBA" id="ARBA00022989"/>
    </source>
</evidence>
<dbReference type="InterPro" id="IPR036259">
    <property type="entry name" value="MFS_trans_sf"/>
</dbReference>
<dbReference type="FunFam" id="1.20.1720.10:FF:000013">
    <property type="entry name" value="Related to multidrug resistance proteins"/>
    <property type="match status" value="1"/>
</dbReference>
<feature type="transmembrane region" description="Helical" evidence="8">
    <location>
        <begin position="168"/>
        <end position="187"/>
    </location>
</feature>
<feature type="transmembrane region" description="Helical" evidence="8">
    <location>
        <begin position="345"/>
        <end position="362"/>
    </location>
</feature>
<feature type="transmembrane region" description="Helical" evidence="8">
    <location>
        <begin position="111"/>
        <end position="130"/>
    </location>
</feature>
<dbReference type="PANTHER" id="PTHR23501:SF84">
    <property type="entry name" value="VACUOLAR MEMBRANE AMINO ACID UPTAKE TRANSPORTER FNX2"/>
    <property type="match status" value="1"/>
</dbReference>
<dbReference type="InterPro" id="IPR011701">
    <property type="entry name" value="MFS"/>
</dbReference>
<keyword evidence="11" id="KW-1185">Reference proteome</keyword>
<comment type="subcellular location">
    <subcellularLocation>
        <location evidence="1">Endomembrane system</location>
        <topology evidence="1">Multi-pass membrane protein</topology>
    </subcellularLocation>
</comment>
<feature type="transmembrane region" description="Helical" evidence="8">
    <location>
        <begin position="238"/>
        <end position="255"/>
    </location>
</feature>
<gene>
    <name evidence="10" type="ORF">QCA50_015077</name>
</gene>
<feature type="region of interest" description="Disordered" evidence="7">
    <location>
        <begin position="1"/>
        <end position="24"/>
    </location>
</feature>
<dbReference type="Proteomes" id="UP001385951">
    <property type="component" value="Unassembled WGS sequence"/>
</dbReference>
<evidence type="ECO:0000256" key="4">
    <source>
        <dbReference type="ARBA" id="ARBA00022692"/>
    </source>
</evidence>
<dbReference type="SUPFAM" id="SSF103473">
    <property type="entry name" value="MFS general substrate transporter"/>
    <property type="match status" value="1"/>
</dbReference>